<keyword evidence="1" id="KW-0472">Membrane</keyword>
<dbReference type="Proteomes" id="UP000078558">
    <property type="component" value="Chromosome I"/>
</dbReference>
<keyword evidence="1" id="KW-0812">Transmembrane</keyword>
<proteinExistence type="predicted"/>
<reference evidence="2 4" key="1">
    <citation type="submission" date="2016-06" db="EMBL/GenBank/DDBJ databases">
        <authorList>
            <person name="Kjaerup R.B."/>
            <person name="Dalgaard T.S."/>
            <person name="Juul-Madsen H.R."/>
        </authorList>
    </citation>
    <scope>NUCLEOTIDE SEQUENCE [LARGE SCALE GENOMIC DNA]</scope>
    <source>
        <strain evidence="2">Orrdi1</strain>
    </source>
</reference>
<keyword evidence="4" id="KW-1185">Reference proteome</keyword>
<dbReference type="EMBL" id="FLRC01000012">
    <property type="protein sequence ID" value="SBT24996.1"/>
    <property type="molecule type" value="Genomic_DNA"/>
</dbReference>
<dbReference type="RefSeq" id="WP_157929781.1">
    <property type="nucleotide sequence ID" value="NZ_LT907988.1"/>
</dbReference>
<evidence type="ECO:0000256" key="1">
    <source>
        <dbReference type="SAM" id="Phobius"/>
    </source>
</evidence>
<dbReference type="EMBL" id="LT907988">
    <property type="protein sequence ID" value="SOE51146.1"/>
    <property type="molecule type" value="Genomic_DNA"/>
</dbReference>
<evidence type="ECO:0000313" key="2">
    <source>
        <dbReference type="EMBL" id="SBT24996.1"/>
    </source>
</evidence>
<gene>
    <name evidence="2" type="ORF">ODI_00388</name>
    <name evidence="3" type="ORF">ODI_R3229</name>
</gene>
<dbReference type="KEGG" id="odi:ODI_R3229"/>
<dbReference type="STRING" id="1851544.ODI_00388"/>
<feature type="transmembrane region" description="Helical" evidence="1">
    <location>
        <begin position="20"/>
        <end position="40"/>
    </location>
</feature>
<keyword evidence="1" id="KW-1133">Transmembrane helix</keyword>
<dbReference type="AlphaFoldDB" id="A0A1C3K0F9"/>
<protein>
    <submittedName>
        <fullName evidence="2">Uncharacterized protein</fullName>
    </submittedName>
</protein>
<reference evidence="3 4" key="2">
    <citation type="submission" date="2017-08" db="EMBL/GenBank/DDBJ databases">
        <authorList>
            <person name="de Groot N.N."/>
        </authorList>
    </citation>
    <scope>NUCLEOTIDE SEQUENCE [LARGE SCALE GENOMIC DNA]</scope>
    <source>
        <strain evidence="3">Orrdi1</strain>
    </source>
</reference>
<accession>A0A1C3K0F9</accession>
<evidence type="ECO:0000313" key="4">
    <source>
        <dbReference type="Proteomes" id="UP000078558"/>
    </source>
</evidence>
<organism evidence="2 4">
    <name type="scientific">Orrella dioscoreae</name>
    <dbReference type="NCBI Taxonomy" id="1851544"/>
    <lineage>
        <taxon>Bacteria</taxon>
        <taxon>Pseudomonadati</taxon>
        <taxon>Pseudomonadota</taxon>
        <taxon>Betaproteobacteria</taxon>
        <taxon>Burkholderiales</taxon>
        <taxon>Alcaligenaceae</taxon>
        <taxon>Orrella</taxon>
    </lineage>
</organism>
<evidence type="ECO:0000313" key="3">
    <source>
        <dbReference type="EMBL" id="SOE51146.1"/>
    </source>
</evidence>
<name>A0A1C3K0F9_9BURK</name>
<sequence length="57" mass="6067">MTPLAPSASSPRPAARRRWLLVAGGLALAAVLGIGFWGYMQPGMMLNWETVAAFCGF</sequence>